<dbReference type="AlphaFoldDB" id="A0A8J3YDJ5"/>
<proteinExistence type="predicted"/>
<evidence type="ECO:0000313" key="2">
    <source>
        <dbReference type="Proteomes" id="UP000652013"/>
    </source>
</evidence>
<comment type="caution">
    <text evidence="1">The sequence shown here is derived from an EMBL/GenBank/DDBJ whole genome shotgun (WGS) entry which is preliminary data.</text>
</comment>
<protein>
    <submittedName>
        <fullName evidence="1">Uncharacterized protein</fullName>
    </submittedName>
</protein>
<accession>A0A8J3YDJ5</accession>
<organism evidence="1 2">
    <name type="scientific">Spirilliplanes yamanashiensis</name>
    <dbReference type="NCBI Taxonomy" id="42233"/>
    <lineage>
        <taxon>Bacteria</taxon>
        <taxon>Bacillati</taxon>
        <taxon>Actinomycetota</taxon>
        <taxon>Actinomycetes</taxon>
        <taxon>Micromonosporales</taxon>
        <taxon>Micromonosporaceae</taxon>
        <taxon>Spirilliplanes</taxon>
    </lineage>
</organism>
<gene>
    <name evidence="1" type="ORF">Sya03_59850</name>
</gene>
<keyword evidence="2" id="KW-1185">Reference proteome</keyword>
<name>A0A8J3YDJ5_9ACTN</name>
<dbReference type="Proteomes" id="UP000652013">
    <property type="component" value="Unassembled WGS sequence"/>
</dbReference>
<dbReference type="EMBL" id="BOOY01000043">
    <property type="protein sequence ID" value="GIJ06633.1"/>
    <property type="molecule type" value="Genomic_DNA"/>
</dbReference>
<evidence type="ECO:0000313" key="1">
    <source>
        <dbReference type="EMBL" id="GIJ06633.1"/>
    </source>
</evidence>
<sequence>MLAAAASERSGGDGVQMTRAVRLLLLAALLLCGLAGLHFSGTPREGTAATAAAHAHADDADAPRTHLETTPASTLAIFGGSERPTEEDCLTVATMAVQQAGLWAGPSTVREITVTDVLAPPGVSAAASATFASVGLRLADLSVFRT</sequence>
<reference evidence="1" key="1">
    <citation type="submission" date="2021-01" db="EMBL/GenBank/DDBJ databases">
        <title>Whole genome shotgun sequence of Spirilliplanes yamanashiensis NBRC 15828.</title>
        <authorList>
            <person name="Komaki H."/>
            <person name="Tamura T."/>
        </authorList>
    </citation>
    <scope>NUCLEOTIDE SEQUENCE</scope>
    <source>
        <strain evidence="1">NBRC 15828</strain>
    </source>
</reference>